<dbReference type="SUPFAM" id="SSF46565">
    <property type="entry name" value="Chaperone J-domain"/>
    <property type="match status" value="1"/>
</dbReference>
<dbReference type="InterPro" id="IPR036869">
    <property type="entry name" value="J_dom_sf"/>
</dbReference>
<dbReference type="Proteomes" id="UP001179363">
    <property type="component" value="Unassembled WGS sequence"/>
</dbReference>
<dbReference type="RefSeq" id="WP_236132476.1">
    <property type="nucleotide sequence ID" value="NZ_JAKGTH010000006.1"/>
</dbReference>
<organism evidence="1 2">
    <name type="scientific">Gillisia lutea</name>
    <dbReference type="NCBI Taxonomy" id="2909668"/>
    <lineage>
        <taxon>Bacteria</taxon>
        <taxon>Pseudomonadati</taxon>
        <taxon>Bacteroidota</taxon>
        <taxon>Flavobacteriia</taxon>
        <taxon>Flavobacteriales</taxon>
        <taxon>Flavobacteriaceae</taxon>
        <taxon>Gillisia</taxon>
    </lineage>
</organism>
<evidence type="ECO:0000313" key="1">
    <source>
        <dbReference type="EMBL" id="MCF4100328.1"/>
    </source>
</evidence>
<name>A0ABS9EBS6_9FLAO</name>
<accession>A0ABS9EBS6</accession>
<evidence type="ECO:0000313" key="2">
    <source>
        <dbReference type="Proteomes" id="UP001179363"/>
    </source>
</evidence>
<comment type="caution">
    <text evidence="1">The sequence shown here is derived from an EMBL/GenBank/DDBJ whole genome shotgun (WGS) entry which is preliminary data.</text>
</comment>
<protein>
    <recommendedName>
        <fullName evidence="3">J domain-containing protein</fullName>
    </recommendedName>
</protein>
<evidence type="ECO:0008006" key="3">
    <source>
        <dbReference type="Google" id="ProtNLM"/>
    </source>
</evidence>
<sequence length="239" mass="28066">MNQKNHPVENGVEEQLRLKAAITAAEEKLGEVKRRTSSFEAVLRAHLENEIIEEQELSVLYKQLKLAKKQKRLAQKRKGKNYIEPKALKVLSSQENFIKDPEKEKEKKRLYREAMLQSHPDKFSLQEQKMELATEVTTTLIKIYQEGSLQELKEYHTHILSGNAFLEVGSIVKQKVNLDTDDMYLKNRLAQLQKQLEEAKNKHTYKVLTEYEDPFSFISELKEYYADRISKLKKRTRKA</sequence>
<reference evidence="1" key="1">
    <citation type="submission" date="2022-01" db="EMBL/GenBank/DDBJ databases">
        <title>Gillisia lutea sp. nov., isolated from marine plastic residues from the Malvarosa beach (Valencia, Spain).</title>
        <authorList>
            <person name="Vidal-Verdu A."/>
            <person name="Molina-Menor E."/>
            <person name="Satari L."/>
            <person name="Pascual J."/>
            <person name="Pereto J."/>
            <person name="Porcar M."/>
        </authorList>
    </citation>
    <scope>NUCLEOTIDE SEQUENCE</scope>
    <source>
        <strain evidence="1">M10.2A</strain>
    </source>
</reference>
<keyword evidence="2" id="KW-1185">Reference proteome</keyword>
<gene>
    <name evidence="1" type="ORF">L1I30_01495</name>
</gene>
<dbReference type="EMBL" id="JAKGTH010000006">
    <property type="protein sequence ID" value="MCF4100328.1"/>
    <property type="molecule type" value="Genomic_DNA"/>
</dbReference>
<proteinExistence type="predicted"/>